<evidence type="ECO:0000313" key="9">
    <source>
        <dbReference type="Proteomes" id="UP000006055"/>
    </source>
</evidence>
<evidence type="ECO:0000256" key="2">
    <source>
        <dbReference type="ARBA" id="ARBA00008725"/>
    </source>
</evidence>
<comment type="similarity">
    <text evidence="2 6">Belongs to the PstS family.</text>
</comment>
<dbReference type="PANTHER" id="PTHR42996">
    <property type="entry name" value="PHOSPHATE-BINDING PROTEIN PSTS"/>
    <property type="match status" value="1"/>
</dbReference>
<dbReference type="CDD" id="cd13565">
    <property type="entry name" value="PBP2_PstS"/>
    <property type="match status" value="1"/>
</dbReference>
<comment type="subunit">
    <text evidence="3">The complex is composed of two ATP-binding proteins (PstB), two transmembrane proteins (PstC and PstA) and a solute-binding protein (PstS).</text>
</comment>
<name>I4C9F7_DESTA</name>
<dbReference type="KEGG" id="dti:Desti_3548"/>
<dbReference type="GO" id="GO:0035435">
    <property type="term" value="P:phosphate ion transmembrane transport"/>
    <property type="evidence" value="ECO:0007669"/>
    <property type="project" value="InterPro"/>
</dbReference>
<dbReference type="Pfam" id="PF12849">
    <property type="entry name" value="PBP_like_2"/>
    <property type="match status" value="1"/>
</dbReference>
<dbReference type="AlphaFoldDB" id="I4C9F7"/>
<dbReference type="PROSITE" id="PS51257">
    <property type="entry name" value="PROKAR_LIPOPROTEIN"/>
    <property type="match status" value="1"/>
</dbReference>
<evidence type="ECO:0000256" key="3">
    <source>
        <dbReference type="ARBA" id="ARBA00011529"/>
    </source>
</evidence>
<keyword evidence="4 6" id="KW-0813">Transport</keyword>
<dbReference type="NCBIfam" id="TIGR00975">
    <property type="entry name" value="3a0107s03"/>
    <property type="match status" value="1"/>
</dbReference>
<reference evidence="9" key="1">
    <citation type="submission" date="2012-06" db="EMBL/GenBank/DDBJ databases">
        <title>Complete sequence of chromosome of Desulfomonile tiedjei DSM 6799.</title>
        <authorList>
            <person name="Lucas S."/>
            <person name="Copeland A."/>
            <person name="Lapidus A."/>
            <person name="Glavina del Rio T."/>
            <person name="Dalin E."/>
            <person name="Tice H."/>
            <person name="Bruce D."/>
            <person name="Goodwin L."/>
            <person name="Pitluck S."/>
            <person name="Peters L."/>
            <person name="Ovchinnikova G."/>
            <person name="Zeytun A."/>
            <person name="Lu M."/>
            <person name="Kyrpides N."/>
            <person name="Mavromatis K."/>
            <person name="Ivanova N."/>
            <person name="Brettin T."/>
            <person name="Detter J.C."/>
            <person name="Han C."/>
            <person name="Larimer F."/>
            <person name="Land M."/>
            <person name="Hauser L."/>
            <person name="Markowitz V."/>
            <person name="Cheng J.-F."/>
            <person name="Hugenholtz P."/>
            <person name="Woyke T."/>
            <person name="Wu D."/>
            <person name="Spring S."/>
            <person name="Schroeder M."/>
            <person name="Brambilla E."/>
            <person name="Klenk H.-P."/>
            <person name="Eisen J.A."/>
        </authorList>
    </citation>
    <scope>NUCLEOTIDE SEQUENCE [LARGE SCALE GENOMIC DNA]</scope>
    <source>
        <strain evidence="9">ATCC 49306 / DSM 6799 / DCB-1</strain>
    </source>
</reference>
<dbReference type="PANTHER" id="PTHR42996:SF1">
    <property type="entry name" value="PHOSPHATE-BINDING PROTEIN PSTS"/>
    <property type="match status" value="1"/>
</dbReference>
<dbReference type="PATRIC" id="fig|706587.4.peg.4034"/>
<feature type="domain" description="PBP" evidence="7">
    <location>
        <begin position="29"/>
        <end position="315"/>
    </location>
</feature>
<evidence type="ECO:0000256" key="6">
    <source>
        <dbReference type="PIRNR" id="PIRNR002756"/>
    </source>
</evidence>
<dbReference type="EMBL" id="CP003360">
    <property type="protein sequence ID" value="AFM26198.1"/>
    <property type="molecule type" value="Genomic_DNA"/>
</dbReference>
<dbReference type="InterPro" id="IPR024370">
    <property type="entry name" value="PBP_domain"/>
</dbReference>
<dbReference type="GO" id="GO:0042301">
    <property type="term" value="F:phosphate ion binding"/>
    <property type="evidence" value="ECO:0007669"/>
    <property type="project" value="InterPro"/>
</dbReference>
<dbReference type="PIRSF" id="PIRSF002756">
    <property type="entry name" value="PstS"/>
    <property type="match status" value="1"/>
</dbReference>
<organism evidence="8 9">
    <name type="scientific">Desulfomonile tiedjei (strain ATCC 49306 / DSM 6799 / DCB-1)</name>
    <dbReference type="NCBI Taxonomy" id="706587"/>
    <lineage>
        <taxon>Bacteria</taxon>
        <taxon>Pseudomonadati</taxon>
        <taxon>Thermodesulfobacteriota</taxon>
        <taxon>Desulfomonilia</taxon>
        <taxon>Desulfomonilales</taxon>
        <taxon>Desulfomonilaceae</taxon>
        <taxon>Desulfomonile</taxon>
    </lineage>
</organism>
<dbReference type="Proteomes" id="UP000006055">
    <property type="component" value="Chromosome"/>
</dbReference>
<dbReference type="OrthoDB" id="9801510at2"/>
<evidence type="ECO:0000313" key="8">
    <source>
        <dbReference type="EMBL" id="AFM26198.1"/>
    </source>
</evidence>
<evidence type="ECO:0000256" key="4">
    <source>
        <dbReference type="ARBA" id="ARBA00022448"/>
    </source>
</evidence>
<proteinExistence type="inferred from homology"/>
<dbReference type="Gene3D" id="3.40.190.10">
    <property type="entry name" value="Periplasmic binding protein-like II"/>
    <property type="match status" value="2"/>
</dbReference>
<gene>
    <name evidence="8" type="ordered locus">Desti_3548</name>
</gene>
<evidence type="ECO:0000256" key="5">
    <source>
        <dbReference type="ARBA" id="ARBA00022592"/>
    </source>
</evidence>
<keyword evidence="9" id="KW-1185">Reference proteome</keyword>
<sequence length="347" mass="38076">MKKMVGKQFSTVLTVISCFIVILFAGSAIADVRLTGSGATFPFPIYSTWFKQYNQAYKDVQINYQGKGSGAGIKDFINHTVDFAGSDAAMTDEEIAQVKEGVQLLPMTAGSIVIAYNLPGLSQPLKLSREVYPKIFMAQIKKWNDPLIGKENPGVKLPDLDITVVRRADASGTTFVFTKHLSAISEEWSKGPGFGTTVKWPDSDKIVAAPKNDGVTATIRQTPGGIGYIEYGYAILTKAPTALLQNKAGKYVAATPETGAASLSKVQLPEDMRAWLPDPDGDDSYPIVTYTWMMFYKKYEDPKKAEICRKVVEYCLTEGQKNSEKLGYIPLPDNVIKEVIKASNNIK</sequence>
<dbReference type="eggNOG" id="COG0226">
    <property type="taxonomic scope" value="Bacteria"/>
</dbReference>
<protein>
    <recommendedName>
        <fullName evidence="6">Phosphate-binding protein</fullName>
    </recommendedName>
</protein>
<evidence type="ECO:0000259" key="7">
    <source>
        <dbReference type="Pfam" id="PF12849"/>
    </source>
</evidence>
<dbReference type="InterPro" id="IPR005673">
    <property type="entry name" value="ABC_phos-bd_PstS"/>
</dbReference>
<dbReference type="SUPFAM" id="SSF53850">
    <property type="entry name" value="Periplasmic binding protein-like II"/>
    <property type="match status" value="1"/>
</dbReference>
<dbReference type="HOGENOM" id="CLU_034528_1_1_7"/>
<keyword evidence="5 6" id="KW-0592">Phosphate transport</keyword>
<accession>I4C9F7</accession>
<evidence type="ECO:0000256" key="1">
    <source>
        <dbReference type="ARBA" id="ARBA00002841"/>
    </source>
</evidence>
<dbReference type="STRING" id="706587.Desti_3548"/>
<dbReference type="RefSeq" id="WP_014811329.1">
    <property type="nucleotide sequence ID" value="NC_018025.1"/>
</dbReference>
<dbReference type="InterPro" id="IPR050962">
    <property type="entry name" value="Phosphate-bind_PstS"/>
</dbReference>
<comment type="function">
    <text evidence="1">Part of the ABC transporter complex PstSACB involved in phosphate import.</text>
</comment>
<dbReference type="GO" id="GO:0043190">
    <property type="term" value="C:ATP-binding cassette (ABC) transporter complex"/>
    <property type="evidence" value="ECO:0007669"/>
    <property type="project" value="InterPro"/>
</dbReference>